<protein>
    <recommendedName>
        <fullName evidence="5">Sperm associated antigen 5</fullName>
    </recommendedName>
</protein>
<sequence>NNGIQYLSSSTSRFRSKEQGDAPVSDNDPCSDSSSPTKLIQTSPPSADMMATQTTCGLEDVTFKSFICAGGEVEISQSSHCAEDSIVLPQDQDTSNNIAEDTVISDSMVQSCTAQNSATLKRDDREINVTLKSFFCEGAEVEVSDTIGVQDDTIPLPKTEPSEPSQDEAVDLTHFSGDCGQLIQEKHADHPYSVAENDSITVSSTHSENCHIATTNVSYDCAVEPSTLCDEDLHSDKDHIDHPYCTVQNVSSPLCRKLSLEPMEVEMKSVGMIDSQASQQDGSASSPSLTELGEADKSDTGTPQSCGQENVSMFIKSLWRSASRPVLVDDSALEGEKSLLTPVNVHHAGLWAEHLESPIPRPLFNSTALADKPQPDPVTEPTEDLEEKLVAVPQSEEKKPVRDVPLFPEGPLQQQLRQMAEFLFLASGKMGPALASAAATTAPPVGATPVESHSVSVGTSPVKLVDQSLNTSGQFERKREFSVADSCTATEPLLWNLNPGSLECLPRQELEQRLMSSMIMVEALVQQLAAARSQQCVSAGCPPSDLRDKLVQTDHTELSQVKTLTAYMKVTFLFLSQQNSLSSDTDAALSKMKEIGGIITEDHQSLVSHRLFTSVTHDVWFLSSQAFSAMDQLRTHCAAEISELEKSVGSQQELLVALKQIYPEQVQTKISADLLLSRDVLKFINPNIFSQLITVKSLLQKAAPMLLMMNEKAAAALSERDECLCSRDQAIEEREQVRSLRAIFQLVRSDLNTFLTDWYICCVILGFLYWILETGVLQQQLNEKEEETGQLGRKVTELSATVSSTLASYAFLEQALAKTLPLMLLCAWRLAVSRLETSLDQSEQRVCELTQALAQSEEQLGQLQTLHQSQSAEMQQLRDHCTQLKGVQEMNEFLLMENEFAREQVLESEGKLRESLQGLRERNIQCEDLKEEVCQLHGKKKIHVMTKLKEKPSDDSQSKPLLSETSAFTRVAAITPRKGLNEVRAEEEKQSRVAALLSDLGSTVGELISTLKLVQERKDDEKTLAQLVTDVEEAHEALTKYKAENNDLRKDRNDLHRALQQSNVESQFLREELRRAGGQPVNQTQFMEEKIQLLKEVERLKASLQEVEQARAKLLERAKRHQIIHQNNLQKTENELQILNHMINRIREVRDAYFIGFLSFVQSSLQ</sequence>
<dbReference type="InParanoid" id="A0A672HID1"/>
<dbReference type="Proteomes" id="UP000472267">
    <property type="component" value="Chromosome 6"/>
</dbReference>
<name>A0A672HID1_SALFA</name>
<proteinExistence type="predicted"/>
<feature type="coiled-coil region" evidence="1">
    <location>
        <begin position="1024"/>
        <end position="1149"/>
    </location>
</feature>
<feature type="compositionally biased region" description="Low complexity" evidence="2">
    <location>
        <begin position="275"/>
        <end position="288"/>
    </location>
</feature>
<keyword evidence="1" id="KW-0175">Coiled coil</keyword>
<feature type="compositionally biased region" description="Polar residues" evidence="2">
    <location>
        <begin position="1"/>
        <end position="13"/>
    </location>
</feature>
<evidence type="ECO:0000256" key="2">
    <source>
        <dbReference type="SAM" id="MobiDB-lite"/>
    </source>
</evidence>
<evidence type="ECO:0008006" key="5">
    <source>
        <dbReference type="Google" id="ProtNLM"/>
    </source>
</evidence>
<feature type="compositionally biased region" description="Low complexity" evidence="2">
    <location>
        <begin position="23"/>
        <end position="36"/>
    </location>
</feature>
<reference evidence="3" key="1">
    <citation type="submission" date="2019-06" db="EMBL/GenBank/DDBJ databases">
        <authorList>
            <consortium name="Wellcome Sanger Institute Data Sharing"/>
        </authorList>
    </citation>
    <scope>NUCLEOTIDE SEQUENCE [LARGE SCALE GENOMIC DNA]</scope>
</reference>
<dbReference type="AlphaFoldDB" id="A0A672HID1"/>
<dbReference type="InterPro" id="IPR028728">
    <property type="entry name" value="Astrin"/>
</dbReference>
<evidence type="ECO:0000256" key="1">
    <source>
        <dbReference type="SAM" id="Coils"/>
    </source>
</evidence>
<dbReference type="GO" id="GO:0051988">
    <property type="term" value="P:regulation of attachment of spindle microtubules to kinetochore"/>
    <property type="evidence" value="ECO:0007669"/>
    <property type="project" value="InterPro"/>
</dbReference>
<evidence type="ECO:0000313" key="4">
    <source>
        <dbReference type="Proteomes" id="UP000472267"/>
    </source>
</evidence>
<dbReference type="PANTHER" id="PTHR15347">
    <property type="entry name" value="SPERM-ASSOCIATED ANTIGEN 5"/>
    <property type="match status" value="1"/>
</dbReference>
<reference evidence="3" key="3">
    <citation type="submission" date="2025-09" db="UniProtKB">
        <authorList>
            <consortium name="Ensembl"/>
        </authorList>
    </citation>
    <scope>IDENTIFICATION</scope>
</reference>
<feature type="compositionally biased region" description="Polar residues" evidence="2">
    <location>
        <begin position="37"/>
        <end position="50"/>
    </location>
</feature>
<reference evidence="3" key="2">
    <citation type="submission" date="2025-08" db="UniProtKB">
        <authorList>
            <consortium name="Ensembl"/>
        </authorList>
    </citation>
    <scope>IDENTIFICATION</scope>
</reference>
<organism evidence="3 4">
    <name type="scientific">Salarias fasciatus</name>
    <name type="common">Jewelled blenny</name>
    <name type="synonym">Blennius fasciatus</name>
    <dbReference type="NCBI Taxonomy" id="181472"/>
    <lineage>
        <taxon>Eukaryota</taxon>
        <taxon>Metazoa</taxon>
        <taxon>Chordata</taxon>
        <taxon>Craniata</taxon>
        <taxon>Vertebrata</taxon>
        <taxon>Euteleostomi</taxon>
        <taxon>Actinopterygii</taxon>
        <taxon>Neopterygii</taxon>
        <taxon>Teleostei</taxon>
        <taxon>Neoteleostei</taxon>
        <taxon>Acanthomorphata</taxon>
        <taxon>Ovalentaria</taxon>
        <taxon>Blenniimorphae</taxon>
        <taxon>Blenniiformes</taxon>
        <taxon>Blennioidei</taxon>
        <taxon>Blenniidae</taxon>
        <taxon>Salariinae</taxon>
        <taxon>Salarias</taxon>
    </lineage>
</organism>
<dbReference type="PANTHER" id="PTHR15347:SF1">
    <property type="entry name" value="SPERM-ASSOCIATED ANTIGEN 5"/>
    <property type="match status" value="1"/>
</dbReference>
<evidence type="ECO:0000313" key="3">
    <source>
        <dbReference type="Ensembl" id="ENSSFAP00005028704.1"/>
    </source>
</evidence>
<dbReference type="Ensembl" id="ENSSFAT00005029768.1">
    <property type="protein sequence ID" value="ENSSFAP00005028704.1"/>
    <property type="gene ID" value="ENSSFAG00005014609.1"/>
</dbReference>
<feature type="region of interest" description="Disordered" evidence="2">
    <location>
        <begin position="275"/>
        <end position="307"/>
    </location>
</feature>
<dbReference type="OMA" id="THSENCH"/>
<keyword evidence="4" id="KW-1185">Reference proteome</keyword>
<accession>A0A672HID1</accession>
<dbReference type="GO" id="GO:0051301">
    <property type="term" value="P:cell division"/>
    <property type="evidence" value="ECO:0007669"/>
    <property type="project" value="InterPro"/>
</dbReference>
<feature type="region of interest" description="Disordered" evidence="2">
    <location>
        <begin position="1"/>
        <end position="50"/>
    </location>
</feature>
<feature type="region of interest" description="Disordered" evidence="2">
    <location>
        <begin position="363"/>
        <end position="383"/>
    </location>
</feature>